<evidence type="ECO:0000313" key="3">
    <source>
        <dbReference type="EMBL" id="KAL2474402.1"/>
    </source>
</evidence>
<keyword evidence="1" id="KW-0175">Coiled coil</keyword>
<reference evidence="4" key="1">
    <citation type="submission" date="2024-07" db="EMBL/GenBank/DDBJ databases">
        <title>Two chromosome-level genome assemblies of Korean endemic species Abeliophyllum distichum and Forsythia ovata (Oleaceae).</title>
        <authorList>
            <person name="Jang H."/>
        </authorList>
    </citation>
    <scope>NUCLEOTIDE SEQUENCE [LARGE SCALE GENOMIC DNA]</scope>
</reference>
<feature type="region of interest" description="Disordered" evidence="2">
    <location>
        <begin position="219"/>
        <end position="262"/>
    </location>
</feature>
<gene>
    <name evidence="3" type="ORF">Adt_35138</name>
</gene>
<evidence type="ECO:0000256" key="2">
    <source>
        <dbReference type="SAM" id="MobiDB-lite"/>
    </source>
</evidence>
<comment type="caution">
    <text evidence="3">The sequence shown here is derived from an EMBL/GenBank/DDBJ whole genome shotgun (WGS) entry which is preliminary data.</text>
</comment>
<dbReference type="EMBL" id="JBFOLK010000011">
    <property type="protein sequence ID" value="KAL2474402.1"/>
    <property type="molecule type" value="Genomic_DNA"/>
</dbReference>
<dbReference type="Proteomes" id="UP001604336">
    <property type="component" value="Unassembled WGS sequence"/>
</dbReference>
<feature type="coiled-coil region" evidence="1">
    <location>
        <begin position="48"/>
        <end position="75"/>
    </location>
</feature>
<protein>
    <submittedName>
        <fullName evidence="3">Uncharacterized protein</fullName>
    </submittedName>
</protein>
<sequence>MEEGHRGGLSDLLRLVEMNLIRGLVLTMEVYNTLEGFDGKFTKEKANSKKLSKDLKAMRLEKVQLESEKRFHQARLDILVVKEDDLKAKYEVKLMASKECLKDARDRKRAAEAAQKSVEEAQKLAEDRAFAAETAIATANSALEAMVAEKDRLLAEVRREIEQVKADRANAEAKAMVAYQEGFEDTPEYQDLAHHFMTADREQLVERIADVHPEWDLSLLRHPPSKAPTLTEPQEANEARGPIPTSQVGPRCDDPSEVAGHY</sequence>
<proteinExistence type="predicted"/>
<feature type="coiled-coil region" evidence="1">
    <location>
        <begin position="101"/>
        <end position="181"/>
    </location>
</feature>
<dbReference type="AlphaFoldDB" id="A0ABD1QDV8"/>
<evidence type="ECO:0000256" key="1">
    <source>
        <dbReference type="SAM" id="Coils"/>
    </source>
</evidence>
<name>A0ABD1QDV8_9LAMI</name>
<accession>A0ABD1QDV8</accession>
<keyword evidence="4" id="KW-1185">Reference proteome</keyword>
<evidence type="ECO:0000313" key="4">
    <source>
        <dbReference type="Proteomes" id="UP001604336"/>
    </source>
</evidence>
<organism evidence="3 4">
    <name type="scientific">Abeliophyllum distichum</name>
    <dbReference type="NCBI Taxonomy" id="126358"/>
    <lineage>
        <taxon>Eukaryota</taxon>
        <taxon>Viridiplantae</taxon>
        <taxon>Streptophyta</taxon>
        <taxon>Embryophyta</taxon>
        <taxon>Tracheophyta</taxon>
        <taxon>Spermatophyta</taxon>
        <taxon>Magnoliopsida</taxon>
        <taxon>eudicotyledons</taxon>
        <taxon>Gunneridae</taxon>
        <taxon>Pentapetalae</taxon>
        <taxon>asterids</taxon>
        <taxon>lamiids</taxon>
        <taxon>Lamiales</taxon>
        <taxon>Oleaceae</taxon>
        <taxon>Forsythieae</taxon>
        <taxon>Abeliophyllum</taxon>
    </lineage>
</organism>